<sequence>MGSVALANPLQYASFVAIPKGHFHGSVVYTNFTYAASGTNVWNISGANAITFNANGTDYQHSLNVTSLTATSNHSTRFSGTGAYGTQYTWGIEGSVNWNRVKFTIKYNNSPYSVTGHGSIGSNGSVQGTATDSNNAALTFSMPVGSAYSVLNYRAPVTWASVKYHSAAFTFTIPNTAPAGLAGLNILVNVHAGGANSGGSWAHGVAPGPVTNYPITSGHIRIFG</sequence>
<gene>
    <name evidence="1" type="ORF">EAS64_14245</name>
</gene>
<dbReference type="RefSeq" id="WP_145853359.1">
    <property type="nucleotide sequence ID" value="NZ_RPFW01000002.1"/>
</dbReference>
<dbReference type="Proteomes" id="UP000460272">
    <property type="component" value="Unassembled WGS sequence"/>
</dbReference>
<accession>A0A6P2C3Y7</accession>
<dbReference type="AlphaFoldDB" id="A0A6P2C3Y7"/>
<dbReference type="EMBL" id="RPFW01000002">
    <property type="protein sequence ID" value="TVZ05657.1"/>
    <property type="molecule type" value="Genomic_DNA"/>
</dbReference>
<name>A0A6P2C3Y7_9ACTN</name>
<protein>
    <submittedName>
        <fullName evidence="1">Uncharacterized protein</fullName>
    </submittedName>
</protein>
<keyword evidence="2" id="KW-1185">Reference proteome</keyword>
<evidence type="ECO:0000313" key="2">
    <source>
        <dbReference type="Proteomes" id="UP000460272"/>
    </source>
</evidence>
<proteinExistence type="predicted"/>
<reference evidence="1 2" key="1">
    <citation type="submission" date="2018-11" db="EMBL/GenBank/DDBJ databases">
        <title>Trebonia kvetii gen.nov., sp.nov., a novel acidophilic actinobacterium, and proposal of the new actinobacterial family Treboniaceae fam. nov.</title>
        <authorList>
            <person name="Rapoport D."/>
            <person name="Sagova-Mareckova M."/>
            <person name="Sedlacek I."/>
            <person name="Provaznik J."/>
            <person name="Kralova S."/>
            <person name="Pavlinic D."/>
            <person name="Benes V."/>
            <person name="Kopecky J."/>
        </authorList>
    </citation>
    <scope>NUCLEOTIDE SEQUENCE [LARGE SCALE GENOMIC DNA]</scope>
    <source>
        <strain evidence="1 2">15Tr583</strain>
    </source>
</reference>
<organism evidence="1 2">
    <name type="scientific">Trebonia kvetii</name>
    <dbReference type="NCBI Taxonomy" id="2480626"/>
    <lineage>
        <taxon>Bacteria</taxon>
        <taxon>Bacillati</taxon>
        <taxon>Actinomycetota</taxon>
        <taxon>Actinomycetes</taxon>
        <taxon>Streptosporangiales</taxon>
        <taxon>Treboniaceae</taxon>
        <taxon>Trebonia</taxon>
    </lineage>
</organism>
<comment type="caution">
    <text evidence="1">The sequence shown here is derived from an EMBL/GenBank/DDBJ whole genome shotgun (WGS) entry which is preliminary data.</text>
</comment>
<evidence type="ECO:0000313" key="1">
    <source>
        <dbReference type="EMBL" id="TVZ05657.1"/>
    </source>
</evidence>